<protein>
    <submittedName>
        <fullName evidence="1">Uncharacterized protein</fullName>
    </submittedName>
</protein>
<dbReference type="EMBL" id="LRPB01000034">
    <property type="protein sequence ID" value="KYG83015.1"/>
    <property type="molecule type" value="Genomic_DNA"/>
</dbReference>
<organism evidence="1 2">
    <name type="scientific">Roseivirga seohaensis</name>
    <dbReference type="NCBI Taxonomy" id="1914963"/>
    <lineage>
        <taxon>Bacteria</taxon>
        <taxon>Pseudomonadati</taxon>
        <taxon>Bacteroidota</taxon>
        <taxon>Cytophagia</taxon>
        <taxon>Cytophagales</taxon>
        <taxon>Roseivirgaceae</taxon>
        <taxon>Roseivirga</taxon>
    </lineage>
</organism>
<dbReference type="STRING" id="1914963.AWW67_06200"/>
<gene>
    <name evidence="1" type="ORF">AWW67_06200</name>
</gene>
<evidence type="ECO:0000313" key="1">
    <source>
        <dbReference type="EMBL" id="KYG83015.1"/>
    </source>
</evidence>
<accession>A0A150XWL2</accession>
<name>A0A150XWL2_9BACT</name>
<comment type="caution">
    <text evidence="1">The sequence shown here is derived from an EMBL/GenBank/DDBJ whole genome shotgun (WGS) entry which is preliminary data.</text>
</comment>
<evidence type="ECO:0000313" key="2">
    <source>
        <dbReference type="Proteomes" id="UP000075663"/>
    </source>
</evidence>
<dbReference type="AlphaFoldDB" id="A0A150XWL2"/>
<proteinExistence type="predicted"/>
<reference evidence="1 2" key="1">
    <citation type="submission" date="2016-01" db="EMBL/GenBank/DDBJ databases">
        <title>Genome sequencing of Roseivirga seohaensis SW-152.</title>
        <authorList>
            <person name="Selvaratnam C."/>
            <person name="Thevarajoo S."/>
            <person name="Goh K.M."/>
            <person name="Ee R."/>
            <person name="Chan K.-G."/>
            <person name="Chong C.S."/>
        </authorList>
    </citation>
    <scope>NUCLEOTIDE SEQUENCE [LARGE SCALE GENOMIC DNA]</scope>
    <source>
        <strain evidence="1 2">SW-152</strain>
    </source>
</reference>
<sequence>MKKLSVAVLMICSFGCQKSSRFDYLDSNTELLTGTFELIFKSLLDTIPNEKSIFFVDTLSLESDVHKVGISEWIEGLPERWPKNELLDLVEGFTLNTENILIDELTLPYKFIDNPKEINNLSLADQIRNFGTIRLSNFVYNESKTKVVFFFICYCGNSCSKGGLIYVNRSSSRVDWENVEVLDVWGS</sequence>
<dbReference type="RefSeq" id="WP_062301699.1">
    <property type="nucleotide sequence ID" value="NZ_LRPB01000034.1"/>
</dbReference>
<dbReference type="Proteomes" id="UP000075663">
    <property type="component" value="Unassembled WGS sequence"/>
</dbReference>